<dbReference type="AlphaFoldDB" id="A0A8J6NF99"/>
<feature type="transmembrane region" description="Helical" evidence="2">
    <location>
        <begin position="246"/>
        <end position="268"/>
    </location>
</feature>
<keyword evidence="2" id="KW-0812">Transmembrane</keyword>
<comment type="caution">
    <text evidence="3">The sequence shown here is derived from an EMBL/GenBank/DDBJ whole genome shotgun (WGS) entry which is preliminary data.</text>
</comment>
<proteinExistence type="predicted"/>
<sequence>MKPRLIAFLIVILLVFSLTSTVLAQSYSFILEEEVVHVYFNDDGTMSLDYTFVFKNNPGAHVIDFVDVGMPHPGYDWNSIVADVDGHAVSIDSDYQGSGDGIAVDMGSYAIPPGGRGKVHVYVGKIENVFYTDDDDETYASAVFGTTWFGSQYVTGSTDLTVSLHLPTGIQPDEPRYHLPSNWPGDQEPQASMSTTGRVTYTWHSPNANGHTQYTFGASFPKSYIPESAIVTAPAFDTSWFNEDNLILILMCSCFAFFFLGIPILTGISQRKRKMKYISPKIAIEGHGIKRGLTAVESAILMQEPLDKVMTMILFGVIKKNAAEVIKREPLNLKVASPLPEKLHQYEKEFLEAFADGKNNRADQRKKLQKVTVNLIKSIEKKMKGFSRKETLAFYKNIMERAWKQIEAADTPEIKSEMYDEALEWTMLDKDFDNRTRDVFRTGPVFVPMWWGRYDPSYTRPAGSASKPFSIPTSSTPGKSLTSSMPQLPGADFAASMVTGVQGFSDKVIGNLNDFTGKVTGVTNPPPKPTSSGRSSGGSGCACACACAGCACACAGGGR</sequence>
<feature type="compositionally biased region" description="Polar residues" evidence="1">
    <location>
        <begin position="471"/>
        <end position="485"/>
    </location>
</feature>
<feature type="region of interest" description="Disordered" evidence="1">
    <location>
        <begin position="461"/>
        <end position="485"/>
    </location>
</feature>
<dbReference type="Proteomes" id="UP000614469">
    <property type="component" value="Unassembled WGS sequence"/>
</dbReference>
<evidence type="ECO:0000256" key="1">
    <source>
        <dbReference type="SAM" id="MobiDB-lite"/>
    </source>
</evidence>
<evidence type="ECO:0008006" key="5">
    <source>
        <dbReference type="Google" id="ProtNLM"/>
    </source>
</evidence>
<accession>A0A8J6NF99</accession>
<organism evidence="3 4">
    <name type="scientific">Candidatus Desulfolinea nitratireducens</name>
    <dbReference type="NCBI Taxonomy" id="2841698"/>
    <lineage>
        <taxon>Bacteria</taxon>
        <taxon>Bacillati</taxon>
        <taxon>Chloroflexota</taxon>
        <taxon>Anaerolineae</taxon>
        <taxon>Anaerolineales</taxon>
        <taxon>Anaerolineales incertae sedis</taxon>
        <taxon>Candidatus Desulfolinea</taxon>
    </lineage>
</organism>
<evidence type="ECO:0000313" key="4">
    <source>
        <dbReference type="Proteomes" id="UP000614469"/>
    </source>
</evidence>
<evidence type="ECO:0000313" key="3">
    <source>
        <dbReference type="EMBL" id="MBC8334328.1"/>
    </source>
</evidence>
<name>A0A8J6NF99_9CHLR</name>
<evidence type="ECO:0000256" key="2">
    <source>
        <dbReference type="SAM" id="Phobius"/>
    </source>
</evidence>
<dbReference type="EMBL" id="JACNJN010000060">
    <property type="protein sequence ID" value="MBC8334328.1"/>
    <property type="molecule type" value="Genomic_DNA"/>
</dbReference>
<keyword evidence="2" id="KW-0472">Membrane</keyword>
<gene>
    <name evidence="3" type="ORF">H8E29_03605</name>
</gene>
<keyword evidence="2" id="KW-1133">Transmembrane helix</keyword>
<protein>
    <recommendedName>
        <fullName evidence="5">DUF2207 domain-containing protein</fullName>
    </recommendedName>
</protein>
<reference evidence="3 4" key="1">
    <citation type="submission" date="2020-08" db="EMBL/GenBank/DDBJ databases">
        <title>Bridging the membrane lipid divide: bacteria of the FCB group superphylum have the potential to synthesize archaeal ether lipids.</title>
        <authorList>
            <person name="Villanueva L."/>
            <person name="Von Meijenfeldt F.A.B."/>
            <person name="Westbye A.B."/>
            <person name="Yadav S."/>
            <person name="Hopmans E.C."/>
            <person name="Dutilh B.E."/>
            <person name="Sinninghe Damste J.S."/>
        </authorList>
    </citation>
    <scope>NUCLEOTIDE SEQUENCE [LARGE SCALE GENOMIC DNA]</scope>
    <source>
        <strain evidence="3">NIOZ-UU36</strain>
    </source>
</reference>